<evidence type="ECO:0000256" key="1">
    <source>
        <dbReference type="ARBA" id="ARBA00010556"/>
    </source>
</evidence>
<evidence type="ECO:0000313" key="8">
    <source>
        <dbReference type="Proteomes" id="UP000054698"/>
    </source>
</evidence>
<evidence type="ECO:0000259" key="5">
    <source>
        <dbReference type="SMART" id="SM01360"/>
    </source>
</evidence>
<evidence type="ECO:0000259" key="4">
    <source>
        <dbReference type="SMART" id="SM01359"/>
    </source>
</evidence>
<dbReference type="SUPFAM" id="SSF48239">
    <property type="entry name" value="Terpenoid cyclases/Protein prenyltransferases"/>
    <property type="match status" value="1"/>
</dbReference>
<comment type="similarity">
    <text evidence="1">Belongs to the protease inhibitor I39 (alpha-2-macroglobulin) family. Bacterial alpha-2-macroglobulin subfamily.</text>
</comment>
<dbReference type="OrthoDB" id="9767116at2"/>
<protein>
    <submittedName>
        <fullName evidence="7">Alpha-2-macroglobulin</fullName>
    </submittedName>
    <submittedName>
        <fullName evidence="6">MG2 domain protein</fullName>
    </submittedName>
</protein>
<dbReference type="Pfam" id="PF17973">
    <property type="entry name" value="bMG10"/>
    <property type="match status" value="1"/>
</dbReference>
<reference evidence="6 8" key="1">
    <citation type="submission" date="2015-11" db="EMBL/GenBank/DDBJ databases">
        <title>Genomic analysis of 38 Legionella species identifies large and diverse effector repertoires.</title>
        <authorList>
            <person name="Burstein D."/>
            <person name="Amaro F."/>
            <person name="Zusman T."/>
            <person name="Lifshitz Z."/>
            <person name="Cohen O."/>
            <person name="Gilbert J.A."/>
            <person name="Pupko T."/>
            <person name="Shuman H.A."/>
            <person name="Segal G."/>
        </authorList>
    </citation>
    <scope>NUCLEOTIDE SEQUENCE [LARGE SCALE GENOMIC DNA]</scope>
    <source>
        <strain evidence="6 8">WO-44C</strain>
    </source>
</reference>
<dbReference type="InterPro" id="IPR041462">
    <property type="entry name" value="Bact_A2M_MG6"/>
</dbReference>
<dbReference type="STRING" id="453.Lfee_1279"/>
<dbReference type="Gene3D" id="2.60.40.3710">
    <property type="match status" value="1"/>
</dbReference>
<feature type="transmembrane region" description="Helical" evidence="3">
    <location>
        <begin position="46"/>
        <end position="67"/>
    </location>
</feature>
<dbReference type="EMBL" id="UASS01000040">
    <property type="protein sequence ID" value="SPX62768.1"/>
    <property type="molecule type" value="Genomic_DNA"/>
</dbReference>
<dbReference type="Gene3D" id="2.60.40.1930">
    <property type="match status" value="1"/>
</dbReference>
<organism evidence="6 8">
    <name type="scientific">Legionella feeleii</name>
    <dbReference type="NCBI Taxonomy" id="453"/>
    <lineage>
        <taxon>Bacteria</taxon>
        <taxon>Pseudomonadati</taxon>
        <taxon>Pseudomonadota</taxon>
        <taxon>Gammaproteobacteria</taxon>
        <taxon>Legionellales</taxon>
        <taxon>Legionellaceae</taxon>
        <taxon>Legionella</taxon>
    </lineage>
</organism>
<dbReference type="GO" id="GO:0004866">
    <property type="term" value="F:endopeptidase inhibitor activity"/>
    <property type="evidence" value="ECO:0007669"/>
    <property type="project" value="InterPro"/>
</dbReference>
<dbReference type="PANTHER" id="PTHR40094:SF1">
    <property type="entry name" value="UBIQUITIN DOMAIN-CONTAINING PROTEIN"/>
    <property type="match status" value="1"/>
</dbReference>
<dbReference type="PANTHER" id="PTHR40094">
    <property type="entry name" value="ALPHA-2-MACROGLOBULIN HOMOLOG"/>
    <property type="match status" value="1"/>
</dbReference>
<evidence type="ECO:0000313" key="6">
    <source>
        <dbReference type="EMBL" id="KTD00072.1"/>
    </source>
</evidence>
<evidence type="ECO:0000313" key="9">
    <source>
        <dbReference type="Proteomes" id="UP000251942"/>
    </source>
</evidence>
<dbReference type="InterPro" id="IPR041246">
    <property type="entry name" value="Bact_MG10"/>
</dbReference>
<feature type="domain" description="Alpha-2-macroglobulin bait region" evidence="4">
    <location>
        <begin position="1061"/>
        <end position="1200"/>
    </location>
</feature>
<reference evidence="7 9" key="2">
    <citation type="submission" date="2018-06" db="EMBL/GenBank/DDBJ databases">
        <authorList>
            <consortium name="Pathogen Informatics"/>
            <person name="Doyle S."/>
        </authorList>
    </citation>
    <scope>NUCLEOTIDE SEQUENCE [LARGE SCALE GENOMIC DNA]</scope>
    <source>
        <strain evidence="7 9">NCTC12022</strain>
    </source>
</reference>
<keyword evidence="3" id="KW-1133">Transmembrane helix</keyword>
<gene>
    <name evidence="6" type="ORF">Lfee_1279</name>
    <name evidence="7" type="ORF">NCTC12022_03534</name>
</gene>
<name>A0A0W0TWB7_9GAMM</name>
<dbReference type="InterPro" id="IPR001599">
    <property type="entry name" value="Macroglobln_a2"/>
</dbReference>
<dbReference type="Pfam" id="PF00207">
    <property type="entry name" value="A2M"/>
    <property type="match status" value="1"/>
</dbReference>
<keyword evidence="3" id="KW-0812">Transmembrane</keyword>
<dbReference type="Pfam" id="PF17962">
    <property type="entry name" value="bMG6"/>
    <property type="match status" value="1"/>
</dbReference>
<dbReference type="SMART" id="SM01360">
    <property type="entry name" value="A2M"/>
    <property type="match status" value="1"/>
</dbReference>
<dbReference type="Pfam" id="PF01835">
    <property type="entry name" value="MG2"/>
    <property type="match status" value="1"/>
</dbReference>
<evidence type="ECO:0000313" key="7">
    <source>
        <dbReference type="EMBL" id="SPX62768.1"/>
    </source>
</evidence>
<dbReference type="SMART" id="SM01359">
    <property type="entry name" value="A2M_N_2"/>
    <property type="match status" value="1"/>
</dbReference>
<dbReference type="InterPro" id="IPR013783">
    <property type="entry name" value="Ig-like_fold"/>
</dbReference>
<feature type="transmembrane region" description="Helical" evidence="3">
    <location>
        <begin position="6"/>
        <end position="26"/>
    </location>
</feature>
<proteinExistence type="inferred from homology"/>
<dbReference type="Pfam" id="PF17972">
    <property type="entry name" value="bMG5"/>
    <property type="match status" value="1"/>
</dbReference>
<keyword evidence="2" id="KW-0732">Signal</keyword>
<keyword evidence="3" id="KW-0472">Membrane</keyword>
<keyword evidence="8" id="KW-1185">Reference proteome</keyword>
<dbReference type="CDD" id="cd02891">
    <property type="entry name" value="A2M_like"/>
    <property type="match status" value="1"/>
</dbReference>
<dbReference type="InterPro" id="IPR051802">
    <property type="entry name" value="YfhM-like"/>
</dbReference>
<dbReference type="InterPro" id="IPR041203">
    <property type="entry name" value="Bact_A2M_MG5"/>
</dbReference>
<evidence type="ECO:0000256" key="2">
    <source>
        <dbReference type="ARBA" id="ARBA00022729"/>
    </source>
</evidence>
<dbReference type="Gene3D" id="1.50.10.20">
    <property type="match status" value="1"/>
</dbReference>
<dbReference type="Pfam" id="PF11974">
    <property type="entry name" value="bMG3"/>
    <property type="match status" value="1"/>
</dbReference>
<dbReference type="InterPro" id="IPR021868">
    <property type="entry name" value="Alpha_2_Macroglob_MG3"/>
</dbReference>
<feature type="domain" description="Alpha-2-macroglobulin" evidence="5">
    <location>
        <begin position="1266"/>
        <end position="1358"/>
    </location>
</feature>
<dbReference type="InterPro" id="IPR011625">
    <property type="entry name" value="A2M_N_BRD"/>
</dbReference>
<dbReference type="RefSeq" id="WP_058445044.1">
    <property type="nucleotide sequence ID" value="NZ_CAAAHT010000041.1"/>
</dbReference>
<dbReference type="InterPro" id="IPR008930">
    <property type="entry name" value="Terpenoid_cyclase/PrenylTrfase"/>
</dbReference>
<dbReference type="Pfam" id="PF07703">
    <property type="entry name" value="A2M_BRD"/>
    <property type="match status" value="1"/>
</dbReference>
<dbReference type="PATRIC" id="fig|453.4.peg.1391"/>
<accession>A0A0W0TWB7</accession>
<dbReference type="Proteomes" id="UP000054698">
    <property type="component" value="Unassembled WGS sequence"/>
</dbReference>
<dbReference type="InterPro" id="IPR002890">
    <property type="entry name" value="MG2"/>
</dbReference>
<evidence type="ECO:0000256" key="3">
    <source>
        <dbReference type="SAM" id="Phobius"/>
    </source>
</evidence>
<sequence length="1924" mass="213843">MNKKPFTKLGAAIGSFFALILGKFNWSSPPWLAFLRRKAVASPKHFWGIVSAVCIVLLGLGYGYYWYQNQPKPQLITASITAPKITPLTEEETLVPDNLIIDFGFKEAQDNFVTQSVAPLQLIGKEVPEGIELSPAMPGKWRWENDSRLVFTPDQDWPAGQTYHIHFAKHAFATAAKMERFDYSFSTEPFQAKITEFKFYQDPVDAKVRQAIATINFNFPVDPDSFERKISLMLEALKKERLDLGAQKYKFTVTYDKFKRTAYLHSETLSLPEVSRYLLLTIDKGVKSATDSSETSEIVSQNLLIPDSGAYFKVSAASASIIRNEQDRPEQVLTVETTLGITDAEINKSLHVYLLPENYPATAAEEEKKNYEWQNPGEVTANILALSTALPMQALPADRNYATLHSYRFNAQTPRYIYLKLDKGARAFGDFVLTNDYAAIIKVPEYPKEISFLHKGALLALGGDKKLSITIRGLPAVKFSIARVLPDNVNQLVTQTQGDFNNPYFINQSFNQQNISEIFSEIRQFDATDLTKQQYTALDLTKYLSTEMNTGGPQGLFLLQATGWDIALQQPLDVKTSRLVLITDLGLVVKDNNDGSHDVFVQSITQGVPVANANVTVLGKNGLPILTRTSDVQGRVNFPGLKDFIEDQEPTVYLASFGSDVSFIPYSNYNRQLNYSRYDIGGVYNNNQELHSLSAYLFSDRGIYRPGDKVHLGMIVKQIYAQPQPAGLPLQATVIDPRGTTIQDQKLTLDASGYLSLDFQTNATSPTGQYLINLYIVKDNHPDSLLGSTTVRVAEFLPDRMRINSHLAPEPIQGWVSPVGLIAKVGLWNLYGAPAVDRKIAAKILLTPQRVQFDKYPDYVFADPLLDPNKPPKVFTDNLATTTTDDKGQAQFDLNLERFDKATYQLTFFAEGFEAEGGRSVTTQSTALVSPLPYFIGYKPDGDLAYIKQNSQRSVNFIAVNPQLNPQAVKDLKIQLVALHPVSTLVKKSDGTYQYQSIIQTTVLSTKPFTVDEQGSHYVLPTEQIGDFAINILDQNNTELSRLKFSVVGASQLPLAKNAELSVKLNKEEYKADEDIELQITAPYTGAGLITIERDKVYAVQWFKADTTSSVQKIHIPSDFQGNGYVNVAFVRDWNSPDIFISPLSYSVIPFKVDHEKHAVHIDLNTPALARPGEPFSIQYKSDKPGKIIVFAVDEGILQVGRYQTPDPLAFFFQKRALEVVTQQTVDQILPKFIMERELSAVGGDGGEELLASNLNPFKRKTDLPVAYWSGIVDTDSTPRQLVYQIPDYFNGALRVMAVAVANDSVGAAEKKSEVRGNFVINPNTPTFVTPGDEFEITASVANNVKNSGTSADVTVQLKTTPELEIVGSATESVQISEGQEKTVRFKLRAKPSLGSAKMTLVANTGDKFSSMDATLSVRPASNFTTSLISGSSQSASKSFVLERSLYPEYRKVEAAISSSPLILVFGLQRYLEDFPYGCTEQLTSKAMPLLAMAGQSWFANDTRAITEKILTTVQMLGQRQMSSGAFSYWPGLGENSSNNFSTVYAMHFLTEARAQGYSVPNEVFSAGIAYLKDLAAQNATSLDVARIQAYAIYILTRNEIVTTNYLTNLQIYLEQNHKEVWRQDISSAYMAATYQLLKSASEAERLITGYKAQENRADATDFYDQNIANAQYLYLVARHFPERLVSVGNKLIEPLVTAINSDEINTILSGYTSLALSAYGQANQTSNHATFSINEIFNDNQQKTLTTLDNTYQKVSIDENVKQITFNSPGKQIYFYQLSQAGFDKKLSKEALKQGLEIYREYRDLEGNVITSATLGSDIEVHIQLRALNDSYLSNVAVVDLLPGGFEVIRDSVGTDNVDYADIREDRVVFFMNVDQNAKELVYRIKATNIGTYKVPPVFAESMYVPTIQAQGVTGSISITDAP</sequence>
<dbReference type="Gene3D" id="2.60.40.10">
    <property type="entry name" value="Immunoglobulins"/>
    <property type="match status" value="1"/>
</dbReference>
<dbReference type="EMBL" id="LNYB01000046">
    <property type="protein sequence ID" value="KTD00072.1"/>
    <property type="molecule type" value="Genomic_DNA"/>
</dbReference>
<dbReference type="Proteomes" id="UP000251942">
    <property type="component" value="Unassembled WGS sequence"/>
</dbReference>